<dbReference type="PROSITE" id="PS51030">
    <property type="entry name" value="NUCLEAR_REC_DBD_2"/>
    <property type="match status" value="1"/>
</dbReference>
<dbReference type="InterPro" id="IPR001628">
    <property type="entry name" value="Znf_hrmn_rcpt"/>
</dbReference>
<evidence type="ECO:0000256" key="6">
    <source>
        <dbReference type="ARBA" id="ARBA00023163"/>
    </source>
</evidence>
<dbReference type="PANTHER" id="PTHR24083">
    <property type="entry name" value="NUCLEAR HORMONE RECEPTOR"/>
    <property type="match status" value="1"/>
</dbReference>
<evidence type="ECO:0000256" key="2">
    <source>
        <dbReference type="ARBA" id="ARBA00022771"/>
    </source>
</evidence>
<keyword evidence="6" id="KW-0804">Transcription</keyword>
<keyword evidence="5" id="KW-0238">DNA-binding</keyword>
<dbReference type="Proteomes" id="UP000663844">
    <property type="component" value="Unassembled WGS sequence"/>
</dbReference>
<dbReference type="AlphaFoldDB" id="A0A818UM14"/>
<dbReference type="InterPro" id="IPR050274">
    <property type="entry name" value="Nuclear_hormone_rcpt_NR2"/>
</dbReference>
<sequence>MEERKNQLKEKCHSILICRICGGIARGMNYGVITCMSCKTFFRRNALKAKIFRCTHQSNCEITKERYSNCPSCRLHKCFLLGMNTSLIRCTNQYKLTKPRPLDLLENDRSNLTDDQWNLLSNIHHVYDEESIVNLVQYSLNQGLSLPLKLRIKSSFALNCLYHCFSSMEYLFKRSTYFDSLPLNAKKLLVNQNIYATSSLQALYITRQANLWNNEHFQMSFIELYDSYLLEKVSKMSERLDPNGILIKIMLYVISFSTNYSILHFDNQQFVVNQYDSYSLVSIQHTCATLLWKYLIYQHGFNQAVSRYSSLIKTMLDILAVLEHKINVQLFDKMMNDIVKQTEHSLILQN</sequence>
<dbReference type="GO" id="GO:0003700">
    <property type="term" value="F:DNA-binding transcription factor activity"/>
    <property type="evidence" value="ECO:0007669"/>
    <property type="project" value="InterPro"/>
</dbReference>
<dbReference type="GO" id="GO:0043565">
    <property type="term" value="F:sequence-specific DNA binding"/>
    <property type="evidence" value="ECO:0007669"/>
    <property type="project" value="InterPro"/>
</dbReference>
<evidence type="ECO:0000256" key="4">
    <source>
        <dbReference type="ARBA" id="ARBA00023015"/>
    </source>
</evidence>
<gene>
    <name evidence="10" type="ORF">OXD698_LOCUS11781</name>
</gene>
<feature type="domain" description="Nuclear receptor" evidence="9">
    <location>
        <begin position="15"/>
        <end position="90"/>
    </location>
</feature>
<organism evidence="10 11">
    <name type="scientific">Adineta steineri</name>
    <dbReference type="NCBI Taxonomy" id="433720"/>
    <lineage>
        <taxon>Eukaryota</taxon>
        <taxon>Metazoa</taxon>
        <taxon>Spiralia</taxon>
        <taxon>Gnathifera</taxon>
        <taxon>Rotifera</taxon>
        <taxon>Eurotatoria</taxon>
        <taxon>Bdelloidea</taxon>
        <taxon>Adinetida</taxon>
        <taxon>Adinetidae</taxon>
        <taxon>Adineta</taxon>
    </lineage>
</organism>
<evidence type="ECO:0000256" key="3">
    <source>
        <dbReference type="ARBA" id="ARBA00022833"/>
    </source>
</evidence>
<evidence type="ECO:0000259" key="9">
    <source>
        <dbReference type="PROSITE" id="PS51030"/>
    </source>
</evidence>
<evidence type="ECO:0000313" key="11">
    <source>
        <dbReference type="Proteomes" id="UP000663844"/>
    </source>
</evidence>
<dbReference type="Gene3D" id="3.30.50.10">
    <property type="entry name" value="Erythroid Transcription Factor GATA-1, subunit A"/>
    <property type="match status" value="1"/>
</dbReference>
<dbReference type="SMART" id="SM00399">
    <property type="entry name" value="ZnF_C4"/>
    <property type="match status" value="1"/>
</dbReference>
<keyword evidence="1" id="KW-0479">Metal-binding</keyword>
<keyword evidence="3" id="KW-0862">Zinc</keyword>
<keyword evidence="7" id="KW-0675">Receptor</keyword>
<comment type="caution">
    <text evidence="10">The sequence shown here is derived from an EMBL/GenBank/DDBJ whole genome shotgun (WGS) entry which is preliminary data.</text>
</comment>
<keyword evidence="2" id="KW-0863">Zinc-finger</keyword>
<dbReference type="PRINTS" id="PR00047">
    <property type="entry name" value="STROIDFINGER"/>
</dbReference>
<dbReference type="SUPFAM" id="SSF57716">
    <property type="entry name" value="Glucocorticoid receptor-like (DNA-binding domain)"/>
    <property type="match status" value="1"/>
</dbReference>
<proteinExistence type="predicted"/>
<keyword evidence="8" id="KW-0539">Nucleus</keyword>
<name>A0A818UM14_9BILA</name>
<dbReference type="EMBL" id="CAJOAZ010000667">
    <property type="protein sequence ID" value="CAF3693627.1"/>
    <property type="molecule type" value="Genomic_DNA"/>
</dbReference>
<protein>
    <recommendedName>
        <fullName evidence="9">Nuclear receptor domain-containing protein</fullName>
    </recommendedName>
</protein>
<evidence type="ECO:0000256" key="1">
    <source>
        <dbReference type="ARBA" id="ARBA00022723"/>
    </source>
</evidence>
<evidence type="ECO:0000256" key="5">
    <source>
        <dbReference type="ARBA" id="ARBA00023125"/>
    </source>
</evidence>
<evidence type="ECO:0000313" key="10">
    <source>
        <dbReference type="EMBL" id="CAF3693627.1"/>
    </source>
</evidence>
<dbReference type="Pfam" id="PF00105">
    <property type="entry name" value="zf-C4"/>
    <property type="match status" value="1"/>
</dbReference>
<dbReference type="GO" id="GO:0008270">
    <property type="term" value="F:zinc ion binding"/>
    <property type="evidence" value="ECO:0007669"/>
    <property type="project" value="UniProtKB-KW"/>
</dbReference>
<dbReference type="InterPro" id="IPR013088">
    <property type="entry name" value="Znf_NHR/GATA"/>
</dbReference>
<reference evidence="10" key="1">
    <citation type="submission" date="2021-02" db="EMBL/GenBank/DDBJ databases">
        <authorList>
            <person name="Nowell W R."/>
        </authorList>
    </citation>
    <scope>NUCLEOTIDE SEQUENCE</scope>
</reference>
<evidence type="ECO:0000256" key="8">
    <source>
        <dbReference type="ARBA" id="ARBA00023242"/>
    </source>
</evidence>
<accession>A0A818UM14</accession>
<evidence type="ECO:0000256" key="7">
    <source>
        <dbReference type="ARBA" id="ARBA00023170"/>
    </source>
</evidence>
<keyword evidence="4" id="KW-0805">Transcription regulation</keyword>